<dbReference type="InterPro" id="IPR001296">
    <property type="entry name" value="Glyco_trans_1"/>
</dbReference>
<gene>
    <name evidence="3" type="ORF">Ami3637_06365</name>
</gene>
<evidence type="ECO:0000313" key="4">
    <source>
        <dbReference type="Proteomes" id="UP000463883"/>
    </source>
</evidence>
<dbReference type="Pfam" id="PF13439">
    <property type="entry name" value="Glyco_transf_4"/>
    <property type="match status" value="1"/>
</dbReference>
<name>A0A6P1MBQ8_9FIRM</name>
<dbReference type="KEGG" id="amic:Ami3637_06365"/>
<dbReference type="AlphaFoldDB" id="A0A6P1MBQ8"/>
<dbReference type="RefSeq" id="WP_162361840.1">
    <property type="nucleotide sequence ID" value="NZ_CP047591.1"/>
</dbReference>
<dbReference type="Gene3D" id="3.40.50.2000">
    <property type="entry name" value="Glycogen Phosphorylase B"/>
    <property type="match status" value="2"/>
</dbReference>
<protein>
    <submittedName>
        <fullName evidence="3">Glycosyltransferase</fullName>
    </submittedName>
</protein>
<evidence type="ECO:0000259" key="2">
    <source>
        <dbReference type="Pfam" id="PF13439"/>
    </source>
</evidence>
<dbReference type="InterPro" id="IPR050194">
    <property type="entry name" value="Glycosyltransferase_grp1"/>
</dbReference>
<keyword evidence="3" id="KW-0808">Transferase</keyword>
<dbReference type="PANTHER" id="PTHR45947">
    <property type="entry name" value="SULFOQUINOVOSYL TRANSFERASE SQD2"/>
    <property type="match status" value="1"/>
</dbReference>
<feature type="domain" description="Glycosyl transferase family 1" evidence="1">
    <location>
        <begin position="210"/>
        <end position="372"/>
    </location>
</feature>
<dbReference type="Pfam" id="PF00534">
    <property type="entry name" value="Glycos_transf_1"/>
    <property type="match status" value="1"/>
</dbReference>
<dbReference type="Proteomes" id="UP000463883">
    <property type="component" value="Chromosome"/>
</dbReference>
<accession>A0A6P1MBQ8</accession>
<dbReference type="SUPFAM" id="SSF53756">
    <property type="entry name" value="UDP-Glycosyltransferase/glycogen phosphorylase"/>
    <property type="match status" value="1"/>
</dbReference>
<dbReference type="InterPro" id="IPR028098">
    <property type="entry name" value="Glyco_trans_4-like_N"/>
</dbReference>
<evidence type="ECO:0000259" key="1">
    <source>
        <dbReference type="Pfam" id="PF00534"/>
    </source>
</evidence>
<proteinExistence type="predicted"/>
<dbReference type="PANTHER" id="PTHR45947:SF3">
    <property type="entry name" value="SULFOQUINOVOSYL TRANSFERASE SQD2"/>
    <property type="match status" value="1"/>
</dbReference>
<feature type="domain" description="Glycosyltransferase subfamily 4-like N-terminal" evidence="2">
    <location>
        <begin position="22"/>
        <end position="176"/>
    </location>
</feature>
<keyword evidence="4" id="KW-1185">Reference proteome</keyword>
<dbReference type="GO" id="GO:0016757">
    <property type="term" value="F:glycosyltransferase activity"/>
    <property type="evidence" value="ECO:0007669"/>
    <property type="project" value="InterPro"/>
</dbReference>
<sequence>MKKILYVASSYGHILSFHIPYIRELHEMGFQVHVAAAGAFENTESLDIPKIPVPFEKKMLSPRNAACTLQLIKLIKKERYDIISVHTTLAAFYVRMAVMLIRGTKPKVINTVHGYLFDYNTPILKRSILLWAEKLTRPATDILVVMNQQDYEIAEKNHLYKDQLFKIPGFGIDTERFSKKKVEEKLLLFYKINNGNKNVMAANDMKAIRRTERLKFGIEENDTVLIYAAEFSKRKNQKMLIEAMMKLPQNVKLLLAGRGERLEECQRLSEQLKLNSEATEGMNSEYRNRILFLGHVKNLEDYYYISDICVSASRIEGLPFNIMEAMSMGLPIVATNVKGHQDLIEPGINGYLFQFNDINGFKDIIYHLLSEKTSKSFGGTNVTQEFPKQVQEKYVNMSENNINKVQQYKLDDVIENIINIYKIENEI</sequence>
<organism evidence="3 4">
    <name type="scientific">Aminipila terrae</name>
    <dbReference type="NCBI Taxonomy" id="2697030"/>
    <lineage>
        <taxon>Bacteria</taxon>
        <taxon>Bacillati</taxon>
        <taxon>Bacillota</taxon>
        <taxon>Clostridia</taxon>
        <taxon>Peptostreptococcales</taxon>
        <taxon>Anaerovoracaceae</taxon>
        <taxon>Aminipila</taxon>
    </lineage>
</organism>
<reference evidence="3 4" key="1">
    <citation type="submission" date="2020-01" db="EMBL/GenBank/DDBJ databases">
        <title>Genomic analysis of Aminipila sp. CBA3637.</title>
        <authorList>
            <person name="Kim Y.B."/>
            <person name="Roh S.W."/>
        </authorList>
    </citation>
    <scope>NUCLEOTIDE SEQUENCE [LARGE SCALE GENOMIC DNA]</scope>
    <source>
        <strain evidence="3 4">CBA3637</strain>
    </source>
</reference>
<evidence type="ECO:0000313" key="3">
    <source>
        <dbReference type="EMBL" id="QHI72070.1"/>
    </source>
</evidence>
<dbReference type="EMBL" id="CP047591">
    <property type="protein sequence ID" value="QHI72070.1"/>
    <property type="molecule type" value="Genomic_DNA"/>
</dbReference>